<protein>
    <submittedName>
        <fullName evidence="5">PDZ domain-containing protein</fullName>
    </submittedName>
</protein>
<dbReference type="InterPro" id="IPR051201">
    <property type="entry name" value="Chloro_Bact_Ser_Proteases"/>
</dbReference>
<sequence>MDHFNDFEQKPRGGGFFSYIIMALVGAIIGGLMVSFFLPYVLEMREARPPADIQPPPVNGEVTPPVEDYHEFQNTAVVKAAEQVTPAVVGITNMVTVYDFYQGQQRLQERASGSGVIINSQGYIATNYHVIAEAEELVVTLGTGEEISAQVVGQDPGTDLAVLKIDKEDLPAARFGDSDHLQVGELAIAIGNPLGLEFQQSVTVGVISALERSIRIGEQDFSFVQTDAAINQGNSGGPLINAIGEVIGINTAKINIPGVEGMGFAIPSNEVEKIIQELIERGRIIRPWIGVMIMEIDQDMAQRFDLPVTEGLLVEEVVDGGPAERAGLQPGDIILQLAGEEIDTFDRLKEVIDKHEIGEQVSLVVLRQEEEISFEVTFEEMPEQAAN</sequence>
<keyword evidence="1" id="KW-0645">Protease</keyword>
<evidence type="ECO:0000256" key="2">
    <source>
        <dbReference type="ARBA" id="ARBA00022801"/>
    </source>
</evidence>
<keyword evidence="2" id="KW-0378">Hydrolase</keyword>
<accession>A0A424YFR8</accession>
<dbReference type="Pfam" id="PF13365">
    <property type="entry name" value="Trypsin_2"/>
    <property type="match status" value="1"/>
</dbReference>
<evidence type="ECO:0000256" key="3">
    <source>
        <dbReference type="SAM" id="Phobius"/>
    </source>
</evidence>
<evidence type="ECO:0000313" key="6">
    <source>
        <dbReference type="Proteomes" id="UP000285138"/>
    </source>
</evidence>
<keyword evidence="3" id="KW-1133">Transmembrane helix</keyword>
<comment type="caution">
    <text evidence="5">The sequence shown here is derived from an EMBL/GenBank/DDBJ whole genome shotgun (WGS) entry which is preliminary data.</text>
</comment>
<feature type="transmembrane region" description="Helical" evidence="3">
    <location>
        <begin position="16"/>
        <end position="38"/>
    </location>
</feature>
<dbReference type="Gene3D" id="2.30.42.10">
    <property type="match status" value="1"/>
</dbReference>
<dbReference type="PROSITE" id="PS50106">
    <property type="entry name" value="PDZ"/>
    <property type="match status" value="1"/>
</dbReference>
<dbReference type="Proteomes" id="UP000285138">
    <property type="component" value="Unassembled WGS sequence"/>
</dbReference>
<dbReference type="PANTHER" id="PTHR43343:SF3">
    <property type="entry name" value="PROTEASE DO-LIKE 8, CHLOROPLASTIC"/>
    <property type="match status" value="1"/>
</dbReference>
<dbReference type="InterPro" id="IPR036034">
    <property type="entry name" value="PDZ_sf"/>
</dbReference>
<dbReference type="SUPFAM" id="SSF50494">
    <property type="entry name" value="Trypsin-like serine proteases"/>
    <property type="match status" value="1"/>
</dbReference>
<evidence type="ECO:0000259" key="4">
    <source>
        <dbReference type="PROSITE" id="PS50106"/>
    </source>
</evidence>
<dbReference type="InterPro" id="IPR001940">
    <property type="entry name" value="Peptidase_S1C"/>
</dbReference>
<organism evidence="5 6">
    <name type="scientific">Candidatus Syntrophonatronum acetioxidans</name>
    <dbReference type="NCBI Taxonomy" id="1795816"/>
    <lineage>
        <taxon>Bacteria</taxon>
        <taxon>Bacillati</taxon>
        <taxon>Bacillota</taxon>
        <taxon>Clostridia</taxon>
        <taxon>Eubacteriales</taxon>
        <taxon>Syntrophomonadaceae</taxon>
        <taxon>Candidatus Syntrophonatronum</taxon>
    </lineage>
</organism>
<dbReference type="PANTHER" id="PTHR43343">
    <property type="entry name" value="PEPTIDASE S12"/>
    <property type="match status" value="1"/>
</dbReference>
<feature type="domain" description="PDZ" evidence="4">
    <location>
        <begin position="293"/>
        <end position="369"/>
    </location>
</feature>
<dbReference type="EMBL" id="QZAA01000111">
    <property type="protein sequence ID" value="RQD76719.1"/>
    <property type="molecule type" value="Genomic_DNA"/>
</dbReference>
<dbReference type="SUPFAM" id="SSF50156">
    <property type="entry name" value="PDZ domain-like"/>
    <property type="match status" value="1"/>
</dbReference>
<evidence type="ECO:0000313" key="5">
    <source>
        <dbReference type="EMBL" id="RQD76719.1"/>
    </source>
</evidence>
<dbReference type="PRINTS" id="PR00834">
    <property type="entry name" value="PROTEASES2C"/>
</dbReference>
<dbReference type="GO" id="GO:0006508">
    <property type="term" value="P:proteolysis"/>
    <property type="evidence" value="ECO:0007669"/>
    <property type="project" value="UniProtKB-KW"/>
</dbReference>
<dbReference type="AlphaFoldDB" id="A0A424YFR8"/>
<dbReference type="Pfam" id="PF13180">
    <property type="entry name" value="PDZ_2"/>
    <property type="match status" value="1"/>
</dbReference>
<name>A0A424YFR8_9FIRM</name>
<dbReference type="SMART" id="SM00228">
    <property type="entry name" value="PDZ"/>
    <property type="match status" value="1"/>
</dbReference>
<dbReference type="GO" id="GO:0004252">
    <property type="term" value="F:serine-type endopeptidase activity"/>
    <property type="evidence" value="ECO:0007669"/>
    <property type="project" value="InterPro"/>
</dbReference>
<dbReference type="InterPro" id="IPR009003">
    <property type="entry name" value="Peptidase_S1_PA"/>
</dbReference>
<keyword evidence="3" id="KW-0472">Membrane</keyword>
<dbReference type="InterPro" id="IPR001478">
    <property type="entry name" value="PDZ"/>
</dbReference>
<proteinExistence type="predicted"/>
<gene>
    <name evidence="5" type="ORF">D5R97_03805</name>
</gene>
<keyword evidence="3" id="KW-0812">Transmembrane</keyword>
<reference evidence="5 6" key="1">
    <citation type="submission" date="2018-08" db="EMBL/GenBank/DDBJ databases">
        <title>The metabolism and importance of syntrophic acetate oxidation coupled to methane or sulfide production in haloalkaline environments.</title>
        <authorList>
            <person name="Timmers P.H.A."/>
            <person name="Vavourakis C.D."/>
            <person name="Sorokin D.Y."/>
            <person name="Sinninghe Damste J.S."/>
            <person name="Muyzer G."/>
            <person name="Stams A.J.M."/>
            <person name="Plugge C.M."/>
        </authorList>
    </citation>
    <scope>NUCLEOTIDE SEQUENCE [LARGE SCALE GENOMIC DNA]</scope>
    <source>
        <strain evidence="5">MSAO_Bac1</strain>
    </source>
</reference>
<dbReference type="Gene3D" id="2.40.10.120">
    <property type="match status" value="1"/>
</dbReference>
<evidence type="ECO:0000256" key="1">
    <source>
        <dbReference type="ARBA" id="ARBA00022670"/>
    </source>
</evidence>